<keyword evidence="2" id="KW-0812">Transmembrane</keyword>
<comment type="similarity">
    <text evidence="1 2">Belongs to the outer membrane factor (OMF) (TC 1.B.17) family.</text>
</comment>
<keyword evidence="2" id="KW-0472">Membrane</keyword>
<comment type="caution">
    <text evidence="3">The sequence shown here is derived from an EMBL/GenBank/DDBJ whole genome shotgun (WGS) entry which is preliminary data.</text>
</comment>
<keyword evidence="2" id="KW-0449">Lipoprotein</keyword>
<name>A0A848GB21_9RHOO</name>
<dbReference type="PROSITE" id="PS51257">
    <property type="entry name" value="PROKAR_LIPOPROTEIN"/>
    <property type="match status" value="1"/>
</dbReference>
<dbReference type="InterPro" id="IPR003423">
    <property type="entry name" value="OMP_efflux"/>
</dbReference>
<dbReference type="AlphaFoldDB" id="A0A848GB21"/>
<dbReference type="RefSeq" id="WP_169147137.1">
    <property type="nucleotide sequence ID" value="NZ_JABBGA010000016.1"/>
</dbReference>
<dbReference type="PANTHER" id="PTHR30203:SF30">
    <property type="entry name" value="OUTER MEMBRANE PROTEIN-RELATED"/>
    <property type="match status" value="1"/>
</dbReference>
<proteinExistence type="inferred from homology"/>
<organism evidence="3 4">
    <name type="scientific">Zoogloea dura</name>
    <dbReference type="NCBI Taxonomy" id="2728840"/>
    <lineage>
        <taxon>Bacteria</taxon>
        <taxon>Pseudomonadati</taxon>
        <taxon>Pseudomonadota</taxon>
        <taxon>Betaproteobacteria</taxon>
        <taxon>Rhodocyclales</taxon>
        <taxon>Zoogloeaceae</taxon>
        <taxon>Zoogloea</taxon>
    </lineage>
</organism>
<dbReference type="GO" id="GO:0005886">
    <property type="term" value="C:plasma membrane"/>
    <property type="evidence" value="ECO:0007669"/>
    <property type="project" value="UniProtKB-SubCell"/>
</dbReference>
<keyword evidence="4" id="KW-1185">Reference proteome</keyword>
<dbReference type="PANTHER" id="PTHR30203">
    <property type="entry name" value="OUTER MEMBRANE CATION EFFLUX PROTEIN"/>
    <property type="match status" value="1"/>
</dbReference>
<dbReference type="NCBIfam" id="TIGR01845">
    <property type="entry name" value="outer_NodT"/>
    <property type="match status" value="1"/>
</dbReference>
<protein>
    <submittedName>
        <fullName evidence="3">Efflux transporter outer membrane subunit</fullName>
    </submittedName>
</protein>
<dbReference type="GO" id="GO:0015562">
    <property type="term" value="F:efflux transmembrane transporter activity"/>
    <property type="evidence" value="ECO:0007669"/>
    <property type="project" value="InterPro"/>
</dbReference>
<dbReference type="SUPFAM" id="SSF56954">
    <property type="entry name" value="Outer membrane efflux proteins (OEP)"/>
    <property type="match status" value="1"/>
</dbReference>
<accession>A0A848GB21</accession>
<evidence type="ECO:0000313" key="4">
    <source>
        <dbReference type="Proteomes" id="UP000580043"/>
    </source>
</evidence>
<dbReference type="Proteomes" id="UP000580043">
    <property type="component" value="Unassembled WGS sequence"/>
</dbReference>
<keyword evidence="2" id="KW-0564">Palmitate</keyword>
<gene>
    <name evidence="3" type="ORF">HHL15_17740</name>
</gene>
<feature type="chain" id="PRO_5033108018" evidence="2">
    <location>
        <begin position="25"/>
        <end position="480"/>
    </location>
</feature>
<keyword evidence="2" id="KW-0732">Signal</keyword>
<dbReference type="EMBL" id="JABBGA010000016">
    <property type="protein sequence ID" value="NML27603.1"/>
    <property type="molecule type" value="Genomic_DNA"/>
</dbReference>
<evidence type="ECO:0000256" key="1">
    <source>
        <dbReference type="ARBA" id="ARBA00007613"/>
    </source>
</evidence>
<evidence type="ECO:0000313" key="3">
    <source>
        <dbReference type="EMBL" id="NML27603.1"/>
    </source>
</evidence>
<reference evidence="3 4" key="1">
    <citation type="submission" date="2020-04" db="EMBL/GenBank/DDBJ databases">
        <title>Zoogloea sp. G-4-1-14 isolated from soil.</title>
        <authorList>
            <person name="Dahal R.H."/>
        </authorList>
    </citation>
    <scope>NUCLEOTIDE SEQUENCE [LARGE SCALE GENOMIC DNA]</scope>
    <source>
        <strain evidence="3 4">G-4-1-14</strain>
    </source>
</reference>
<comment type="subcellular location">
    <subcellularLocation>
        <location evidence="2">Cell membrane</location>
        <topology evidence="2">Lipid-anchor</topology>
    </subcellularLocation>
</comment>
<dbReference type="Pfam" id="PF02321">
    <property type="entry name" value="OEP"/>
    <property type="match status" value="2"/>
</dbReference>
<evidence type="ECO:0000256" key="2">
    <source>
        <dbReference type="RuleBase" id="RU362097"/>
    </source>
</evidence>
<keyword evidence="2" id="KW-1134">Transmembrane beta strand</keyword>
<dbReference type="InterPro" id="IPR010131">
    <property type="entry name" value="MdtP/NodT-like"/>
</dbReference>
<feature type="signal peptide" evidence="2">
    <location>
        <begin position="1"/>
        <end position="24"/>
    </location>
</feature>
<sequence length="480" mass="50666">MIRPRPTLLAAALTAAALSGCALGPDYVRPAEQVGLPAAYTEQAALPTADTPALAGRWWSLFGDPQLDTLVDQALVSSPDARSAAARIEEGDALLRQVNAALLPQVDANAGVSRSRTILPNANPPSGLVRTTDKLGLSTSFELDIWGKLRRASEAARAQALGTRYASETVSLSLAASVTQAYLNLRAIDAQLLAVRDSVSSQARSTQLARIRFDSGYVSQLDVQQAEGALATYTAAQLQLEKSRALAENLIGLLVGQPGLRIAAGDLARLPVPPVPPTGLPSALLEGRPDVRKAETDLIAANAKIGVAKAALFPSITLTGSYGRESRELSDLFSPAAMVWSVGAGLTQPIFEGGRLRAQVDQISAQQKQSLESYRKTVQTAFREVNDALVAVRFNGEAEDAYSTALKAAQSALKLAQARYDSGYSPFLEVLSAQRTANDATVAWVQNRQARLSSSVDLFKALGGGWQASAQLAGGAQQPR</sequence>
<dbReference type="Gene3D" id="1.20.1600.10">
    <property type="entry name" value="Outer membrane efflux proteins (OEP)"/>
    <property type="match status" value="1"/>
</dbReference>
<dbReference type="Gene3D" id="2.20.200.10">
    <property type="entry name" value="Outer membrane efflux proteins (OEP)"/>
    <property type="match status" value="1"/>
</dbReference>